<comment type="caution">
    <text evidence="1">The sequence shown here is derived from an EMBL/GenBank/DDBJ whole genome shotgun (WGS) entry which is preliminary data.</text>
</comment>
<dbReference type="AlphaFoldDB" id="A0A8T0PFZ9"/>
<dbReference type="EMBL" id="CM029051">
    <property type="protein sequence ID" value="KAG2561041.1"/>
    <property type="molecule type" value="Genomic_DNA"/>
</dbReference>
<proteinExistence type="predicted"/>
<sequence>MEGKGVQEEEKRQGDAISPEEVKVTDWFENKGLALLVHIDKLDVELLLECLIF</sequence>
<gene>
    <name evidence="1" type="ORF">PVAP13_8KG136400</name>
</gene>
<accession>A0A8T0PFZ9</accession>
<organism evidence="1 2">
    <name type="scientific">Panicum virgatum</name>
    <name type="common">Blackwell switchgrass</name>
    <dbReference type="NCBI Taxonomy" id="38727"/>
    <lineage>
        <taxon>Eukaryota</taxon>
        <taxon>Viridiplantae</taxon>
        <taxon>Streptophyta</taxon>
        <taxon>Embryophyta</taxon>
        <taxon>Tracheophyta</taxon>
        <taxon>Spermatophyta</taxon>
        <taxon>Magnoliopsida</taxon>
        <taxon>Liliopsida</taxon>
        <taxon>Poales</taxon>
        <taxon>Poaceae</taxon>
        <taxon>PACMAD clade</taxon>
        <taxon>Panicoideae</taxon>
        <taxon>Panicodae</taxon>
        <taxon>Paniceae</taxon>
        <taxon>Panicinae</taxon>
        <taxon>Panicum</taxon>
        <taxon>Panicum sect. Hiantes</taxon>
    </lineage>
</organism>
<protein>
    <submittedName>
        <fullName evidence="1">Uncharacterized protein</fullName>
    </submittedName>
</protein>
<evidence type="ECO:0000313" key="1">
    <source>
        <dbReference type="EMBL" id="KAG2561041.1"/>
    </source>
</evidence>
<dbReference type="Proteomes" id="UP000823388">
    <property type="component" value="Chromosome 8K"/>
</dbReference>
<name>A0A8T0PFZ9_PANVG</name>
<evidence type="ECO:0000313" key="2">
    <source>
        <dbReference type="Proteomes" id="UP000823388"/>
    </source>
</evidence>
<reference evidence="1" key="1">
    <citation type="submission" date="2020-05" db="EMBL/GenBank/DDBJ databases">
        <title>WGS assembly of Panicum virgatum.</title>
        <authorList>
            <person name="Lovell J.T."/>
            <person name="Jenkins J."/>
            <person name="Shu S."/>
            <person name="Juenger T.E."/>
            <person name="Schmutz J."/>
        </authorList>
    </citation>
    <scope>NUCLEOTIDE SEQUENCE</scope>
    <source>
        <strain evidence="1">AP13</strain>
    </source>
</reference>
<keyword evidence="2" id="KW-1185">Reference proteome</keyword>